<dbReference type="SUPFAM" id="SSF52833">
    <property type="entry name" value="Thioredoxin-like"/>
    <property type="match status" value="1"/>
</dbReference>
<keyword evidence="5 7" id="KW-0676">Redox-active center</keyword>
<dbReference type="AlphaFoldDB" id="A0A6N8JKJ3"/>
<dbReference type="PROSITE" id="PS51352">
    <property type="entry name" value="THIOREDOXIN_2"/>
    <property type="match status" value="1"/>
</dbReference>
<protein>
    <recommendedName>
        <fullName evidence="6">Thioredoxin</fullName>
    </recommendedName>
</protein>
<dbReference type="PROSITE" id="PS00194">
    <property type="entry name" value="THIOREDOXIN_1"/>
    <property type="match status" value="1"/>
</dbReference>
<evidence type="ECO:0000256" key="4">
    <source>
        <dbReference type="ARBA" id="ARBA00023157"/>
    </source>
</evidence>
<dbReference type="Gene3D" id="3.40.30.10">
    <property type="entry name" value="Glutaredoxin"/>
    <property type="match status" value="1"/>
</dbReference>
<accession>A0A6N8JKJ3</accession>
<proteinExistence type="inferred from homology"/>
<evidence type="ECO:0000259" key="8">
    <source>
        <dbReference type="PROSITE" id="PS51352"/>
    </source>
</evidence>
<dbReference type="PANTHER" id="PTHR45663">
    <property type="entry name" value="GEO12009P1"/>
    <property type="match status" value="1"/>
</dbReference>
<dbReference type="CDD" id="cd02947">
    <property type="entry name" value="TRX_family"/>
    <property type="match status" value="1"/>
</dbReference>
<dbReference type="PIRSF" id="PIRSF000077">
    <property type="entry name" value="Thioredoxin"/>
    <property type="match status" value="1"/>
</dbReference>
<gene>
    <name evidence="9" type="ORF">GKZ27_02810</name>
</gene>
<dbReference type="InterPro" id="IPR013766">
    <property type="entry name" value="Thioredoxin_domain"/>
</dbReference>
<feature type="domain" description="Thioredoxin" evidence="8">
    <location>
        <begin position="1"/>
        <end position="115"/>
    </location>
</feature>
<dbReference type="GO" id="GO:0005829">
    <property type="term" value="C:cytosol"/>
    <property type="evidence" value="ECO:0007669"/>
    <property type="project" value="TreeGrafter"/>
</dbReference>
<feature type="disulfide bond" description="Redox-active" evidence="7">
    <location>
        <begin position="43"/>
        <end position="46"/>
    </location>
</feature>
<keyword evidence="3" id="KW-0249">Electron transport</keyword>
<evidence type="ECO:0000256" key="1">
    <source>
        <dbReference type="ARBA" id="ARBA00008987"/>
    </source>
</evidence>
<dbReference type="GO" id="GO:0015035">
    <property type="term" value="F:protein-disulfide reductase activity"/>
    <property type="evidence" value="ECO:0007669"/>
    <property type="project" value="InterPro"/>
</dbReference>
<organism evidence="9 10">
    <name type="scientific">Adlercreutzia mucosicola</name>
    <dbReference type="NCBI Taxonomy" id="580026"/>
    <lineage>
        <taxon>Bacteria</taxon>
        <taxon>Bacillati</taxon>
        <taxon>Actinomycetota</taxon>
        <taxon>Coriobacteriia</taxon>
        <taxon>Eggerthellales</taxon>
        <taxon>Eggerthellaceae</taxon>
        <taxon>Adlercreutzia</taxon>
    </lineage>
</organism>
<keyword evidence="10" id="KW-1185">Reference proteome</keyword>
<evidence type="ECO:0000256" key="6">
    <source>
        <dbReference type="PIRNR" id="PIRNR000077"/>
    </source>
</evidence>
<evidence type="ECO:0000256" key="2">
    <source>
        <dbReference type="ARBA" id="ARBA00022448"/>
    </source>
</evidence>
<dbReference type="GO" id="GO:0045454">
    <property type="term" value="P:cell redox homeostasis"/>
    <property type="evidence" value="ECO:0007669"/>
    <property type="project" value="TreeGrafter"/>
</dbReference>
<dbReference type="PANTHER" id="PTHR45663:SF11">
    <property type="entry name" value="GEO12009P1"/>
    <property type="match status" value="1"/>
</dbReference>
<dbReference type="Proteomes" id="UP000463388">
    <property type="component" value="Unassembled WGS sequence"/>
</dbReference>
<comment type="caution">
    <text evidence="9">The sequence shown here is derived from an EMBL/GenBank/DDBJ whole genome shotgun (WGS) entry which is preliminary data.</text>
</comment>
<dbReference type="InterPro" id="IPR005746">
    <property type="entry name" value="Thioredoxin"/>
</dbReference>
<dbReference type="EMBL" id="WSRR01000004">
    <property type="protein sequence ID" value="MVX60393.1"/>
    <property type="molecule type" value="Genomic_DNA"/>
</dbReference>
<evidence type="ECO:0000313" key="9">
    <source>
        <dbReference type="EMBL" id="MVX60393.1"/>
    </source>
</evidence>
<dbReference type="Pfam" id="PF00085">
    <property type="entry name" value="Thioredoxin"/>
    <property type="match status" value="1"/>
</dbReference>
<dbReference type="InterPro" id="IPR017937">
    <property type="entry name" value="Thioredoxin_CS"/>
</dbReference>
<keyword evidence="4 7" id="KW-1015">Disulfide bond</keyword>
<reference evidence="9 10" key="1">
    <citation type="submission" date="2019-12" db="EMBL/GenBank/DDBJ databases">
        <title>Microbes associate with the intestines of laboratory mice.</title>
        <authorList>
            <person name="Navarre W."/>
            <person name="Wong E."/>
        </authorList>
    </citation>
    <scope>NUCLEOTIDE SEQUENCE [LARGE SCALE GENOMIC DNA]</scope>
    <source>
        <strain evidence="9 10">NM66_B29</strain>
    </source>
</reference>
<comment type="similarity">
    <text evidence="1 6">Belongs to the thioredoxin family.</text>
</comment>
<evidence type="ECO:0000256" key="5">
    <source>
        <dbReference type="ARBA" id="ARBA00023284"/>
    </source>
</evidence>
<evidence type="ECO:0000256" key="3">
    <source>
        <dbReference type="ARBA" id="ARBA00022982"/>
    </source>
</evidence>
<keyword evidence="2" id="KW-0813">Transport</keyword>
<evidence type="ECO:0000313" key="10">
    <source>
        <dbReference type="Proteomes" id="UP000463388"/>
    </source>
</evidence>
<name>A0A6N8JKJ3_9ACTN</name>
<dbReference type="InterPro" id="IPR036249">
    <property type="entry name" value="Thioredoxin-like_sf"/>
</dbReference>
<sequence length="115" mass="12324">MGGSAQFPSKGATMIEILNEGNFPEKVLQAPHKVLVEFFAAWCPHCQRMMPIIDDVADAAAGRVAVYQVDIDQSPNLAGTYAPDGSPTFALFEGGSEVESLVGEQSEQRLLELVA</sequence>
<evidence type="ECO:0000256" key="7">
    <source>
        <dbReference type="PIRSR" id="PIRSR000077-4"/>
    </source>
</evidence>